<feature type="transmembrane region" description="Helical" evidence="8">
    <location>
        <begin position="35"/>
        <end position="54"/>
    </location>
</feature>
<dbReference type="STRING" id="1122252.SAMN05660443_1134"/>
<dbReference type="RefSeq" id="WP_091960479.1">
    <property type="nucleotide sequence ID" value="NZ_FOLH01000002.1"/>
</dbReference>
<evidence type="ECO:0000256" key="8">
    <source>
        <dbReference type="SAM" id="Phobius"/>
    </source>
</evidence>
<dbReference type="GO" id="GO:0005886">
    <property type="term" value="C:plasma membrane"/>
    <property type="evidence" value="ECO:0007669"/>
    <property type="project" value="UniProtKB-SubCell"/>
</dbReference>
<dbReference type="InterPro" id="IPR007208">
    <property type="entry name" value="MrpF/PhaF-like"/>
</dbReference>
<dbReference type="Proteomes" id="UP000199058">
    <property type="component" value="Unassembled WGS sequence"/>
</dbReference>
<evidence type="ECO:0000256" key="3">
    <source>
        <dbReference type="ARBA" id="ARBA00022448"/>
    </source>
</evidence>
<gene>
    <name evidence="9" type="ORF">SAMN05660443_1134</name>
</gene>
<proteinExistence type="inferred from homology"/>
<dbReference type="AlphaFoldDB" id="A0A1I1FPI1"/>
<keyword evidence="5 8" id="KW-0812">Transmembrane</keyword>
<keyword evidence="4" id="KW-1003">Cell membrane</keyword>
<accession>A0A1I1FPI1</accession>
<comment type="similarity">
    <text evidence="2">Belongs to the CPA3 antiporters (TC 2.A.63) subunit F family.</text>
</comment>
<evidence type="ECO:0000256" key="6">
    <source>
        <dbReference type="ARBA" id="ARBA00022989"/>
    </source>
</evidence>
<dbReference type="PANTHER" id="PTHR34702">
    <property type="entry name" value="NA(+)/H(+) ANTIPORTER SUBUNIT F1"/>
    <property type="match status" value="1"/>
</dbReference>
<evidence type="ECO:0000256" key="1">
    <source>
        <dbReference type="ARBA" id="ARBA00004651"/>
    </source>
</evidence>
<protein>
    <submittedName>
        <fullName evidence="9">Multicomponent Na+:H+ antiporter subunit F</fullName>
    </submittedName>
</protein>
<evidence type="ECO:0000256" key="7">
    <source>
        <dbReference type="ARBA" id="ARBA00023136"/>
    </source>
</evidence>
<evidence type="ECO:0000256" key="4">
    <source>
        <dbReference type="ARBA" id="ARBA00022475"/>
    </source>
</evidence>
<organism evidence="9 10">
    <name type="scientific">Marinospirillum celere</name>
    <dbReference type="NCBI Taxonomy" id="1122252"/>
    <lineage>
        <taxon>Bacteria</taxon>
        <taxon>Pseudomonadati</taxon>
        <taxon>Pseudomonadota</taxon>
        <taxon>Gammaproteobacteria</taxon>
        <taxon>Oceanospirillales</taxon>
        <taxon>Oceanospirillaceae</taxon>
        <taxon>Marinospirillum</taxon>
    </lineage>
</organism>
<dbReference type="GO" id="GO:0015385">
    <property type="term" value="F:sodium:proton antiporter activity"/>
    <property type="evidence" value="ECO:0007669"/>
    <property type="project" value="TreeGrafter"/>
</dbReference>
<comment type="subcellular location">
    <subcellularLocation>
        <location evidence="1">Cell membrane</location>
        <topology evidence="1">Multi-pass membrane protein</topology>
    </subcellularLocation>
</comment>
<name>A0A1I1FPI1_9GAMM</name>
<dbReference type="PANTHER" id="PTHR34702:SF1">
    <property type="entry name" value="NA(+)_H(+) ANTIPORTER SUBUNIT F"/>
    <property type="match status" value="1"/>
</dbReference>
<dbReference type="EMBL" id="FOLH01000002">
    <property type="protein sequence ID" value="SFC01234.1"/>
    <property type="molecule type" value="Genomic_DNA"/>
</dbReference>
<evidence type="ECO:0000313" key="10">
    <source>
        <dbReference type="Proteomes" id="UP000199058"/>
    </source>
</evidence>
<sequence>MTWALWVSTLLLLLALVLGVWRVWLGPTLADRMLAAQLFGTTGVALLLLLAELLEQPALRDVALVIALLAVMATVAFVARAQPAGQSISKKENEDAD</sequence>
<keyword evidence="7 8" id="KW-0472">Membrane</keyword>
<keyword evidence="3" id="KW-0813">Transport</keyword>
<feature type="transmembrane region" description="Helical" evidence="8">
    <location>
        <begin position="61"/>
        <end position="79"/>
    </location>
</feature>
<evidence type="ECO:0000313" key="9">
    <source>
        <dbReference type="EMBL" id="SFC01234.1"/>
    </source>
</evidence>
<dbReference type="Pfam" id="PF04066">
    <property type="entry name" value="MrpF_PhaF"/>
    <property type="match status" value="1"/>
</dbReference>
<reference evidence="9 10" key="1">
    <citation type="submission" date="2016-10" db="EMBL/GenBank/DDBJ databases">
        <authorList>
            <person name="de Groot N.N."/>
        </authorList>
    </citation>
    <scope>NUCLEOTIDE SEQUENCE [LARGE SCALE GENOMIC DNA]</scope>
    <source>
        <strain evidence="9 10">DSM 18438</strain>
    </source>
</reference>
<evidence type="ECO:0000256" key="5">
    <source>
        <dbReference type="ARBA" id="ARBA00022692"/>
    </source>
</evidence>
<keyword evidence="10" id="KW-1185">Reference proteome</keyword>
<keyword evidence="6 8" id="KW-1133">Transmembrane helix</keyword>
<evidence type="ECO:0000256" key="2">
    <source>
        <dbReference type="ARBA" id="ARBA00009212"/>
    </source>
</evidence>